<feature type="transmembrane region" description="Helical" evidence="10">
    <location>
        <begin position="297"/>
        <end position="320"/>
    </location>
</feature>
<dbReference type="InterPro" id="IPR032421">
    <property type="entry name" value="PMT_4TMC"/>
</dbReference>
<sequence length="608" mass="68176">MGGAMAAKTQMDKKDDETREAIKTPKDGYMPILHGKSAGDGRRINRLPSLGGRGSAPTQYPRPSQSSQPPSRSSQLSHSSQPATSAKAAQASLPAVRPIGRQETRLSWLITALVTIFGGMLRFIRLDQPHGIVFDETYYVKDAWTMLLTGEARDWPKKIGTTSVNDLFAFGSTNHWKSTAEYVVHPPFGKWLIALGLKFFGGAYNIAAWRISTAIAGTIAILLLCRVAFRLFRSIPLMAIAGLLMSVDGLGIVMSRTGILDNFLMVLVLAAFLCLLRHRDWAIHRLSTARDSAAGKAALGAGPRLFFSWWRLAAAILLGLSCSVKWSGIYFFAAFAVISVLWDACNRHEFGFRGWFASAILRDGLPAALYMIPTVFLTYLATWAGWFIHPDSYMHQWASAHPSQGIAWLPEGLRSFVEYHRQMWIFHTGLDTPHTYMANAWLWPLQIRPTSFWWTDHIDGSPALCSLSHGPASNCVTDVVALGNPLIWWLGTLCAILVVDIAVIARQGDWKAVAVLAGWLGGWLPWIQYTHRTTFNFYAIVILPWLILSIIYLLDWLRQTIRVRAYRITVGILLTTIIAISIFFYPIWTAIPVTYDFWRAHMWFTTWI</sequence>
<accession>E6JYI5</accession>
<feature type="domain" description="Protein O-mannosyl-transferase C-terminal four TM" evidence="13">
    <location>
        <begin position="413"/>
        <end position="607"/>
    </location>
</feature>
<evidence type="ECO:0000313" key="15">
    <source>
        <dbReference type="Proteomes" id="UP000004946"/>
    </source>
</evidence>
<feature type="transmembrane region" description="Helical" evidence="10">
    <location>
        <begin position="535"/>
        <end position="554"/>
    </location>
</feature>
<comment type="similarity">
    <text evidence="3 10">Belongs to the glycosyltransferase 39 family.</text>
</comment>
<protein>
    <recommendedName>
        <fullName evidence="9 10">Polyprenol-phosphate-mannose--protein mannosyltransferase</fullName>
        <ecNumber evidence="10">2.4.1.-</ecNumber>
    </recommendedName>
</protein>
<dbReference type="EC" id="2.4.1.-" evidence="10"/>
<comment type="caution">
    <text evidence="14">The sequence shown here is derived from an EMBL/GenBank/DDBJ whole genome shotgun (WGS) entry which is preliminary data.</text>
</comment>
<evidence type="ECO:0000256" key="5">
    <source>
        <dbReference type="ARBA" id="ARBA00022679"/>
    </source>
</evidence>
<feature type="transmembrane region" description="Helical" evidence="10">
    <location>
        <begin position="235"/>
        <end position="253"/>
    </location>
</feature>
<dbReference type="KEGG" id="pdo:PSDT_1523"/>
<gene>
    <name evidence="14" type="ORF">HMPREF0620_0049</name>
</gene>
<evidence type="ECO:0000256" key="9">
    <source>
        <dbReference type="ARBA" id="ARBA00093617"/>
    </source>
</evidence>
<evidence type="ECO:0000256" key="11">
    <source>
        <dbReference type="SAM" id="MobiDB-lite"/>
    </source>
</evidence>
<feature type="transmembrane region" description="Helical" evidence="10">
    <location>
        <begin position="326"/>
        <end position="346"/>
    </location>
</feature>
<feature type="transmembrane region" description="Helical" evidence="10">
    <location>
        <begin position="106"/>
        <end position="124"/>
    </location>
</feature>
<feature type="transmembrane region" description="Helical" evidence="10">
    <location>
        <begin position="486"/>
        <end position="505"/>
    </location>
</feature>
<feature type="domain" description="ArnT-like N-terminal" evidence="12">
    <location>
        <begin position="159"/>
        <end position="371"/>
    </location>
</feature>
<keyword evidence="10" id="KW-1003">Cell membrane</keyword>
<feature type="transmembrane region" description="Helical" evidence="10">
    <location>
        <begin position="566"/>
        <end position="588"/>
    </location>
</feature>
<evidence type="ECO:0000256" key="1">
    <source>
        <dbReference type="ARBA" id="ARBA00004127"/>
    </source>
</evidence>
<evidence type="ECO:0000256" key="4">
    <source>
        <dbReference type="ARBA" id="ARBA00022676"/>
    </source>
</evidence>
<dbReference type="Pfam" id="PF02366">
    <property type="entry name" value="PMT"/>
    <property type="match status" value="1"/>
</dbReference>
<feature type="transmembrane region" description="Helical" evidence="10">
    <location>
        <begin position="207"/>
        <end position="228"/>
    </location>
</feature>
<dbReference type="PATRIC" id="fig|864564.6.peg.1671"/>
<dbReference type="HOGENOM" id="CLU_021079_0_0_11"/>
<dbReference type="InterPro" id="IPR003342">
    <property type="entry name" value="ArnT-like_N"/>
</dbReference>
<feature type="compositionally biased region" description="Low complexity" evidence="11">
    <location>
        <begin position="59"/>
        <end position="82"/>
    </location>
</feature>
<evidence type="ECO:0000256" key="3">
    <source>
        <dbReference type="ARBA" id="ARBA00007222"/>
    </source>
</evidence>
<proteinExistence type="inferred from homology"/>
<keyword evidence="4 10" id="KW-0328">Glycosyltransferase</keyword>
<keyword evidence="15" id="KW-1185">Reference proteome</keyword>
<evidence type="ECO:0000256" key="6">
    <source>
        <dbReference type="ARBA" id="ARBA00022692"/>
    </source>
</evidence>
<evidence type="ECO:0000259" key="13">
    <source>
        <dbReference type="Pfam" id="PF16192"/>
    </source>
</evidence>
<dbReference type="InterPro" id="IPR027005">
    <property type="entry name" value="PMT-like"/>
</dbReference>
<keyword evidence="8 10" id="KW-0472">Membrane</keyword>
<evidence type="ECO:0000313" key="14">
    <source>
        <dbReference type="EMBL" id="EFT83044.1"/>
    </source>
</evidence>
<dbReference type="Proteomes" id="UP000004946">
    <property type="component" value="Chromosome"/>
</dbReference>
<keyword evidence="7 10" id="KW-1133">Transmembrane helix</keyword>
<dbReference type="AlphaFoldDB" id="E6JYI5"/>
<reference evidence="14 15" key="1">
    <citation type="submission" date="2010-12" db="EMBL/GenBank/DDBJ databases">
        <authorList>
            <person name="Muzny D."/>
            <person name="Qin X."/>
            <person name="Buhay C."/>
            <person name="Dugan-Rocha S."/>
            <person name="Ding Y."/>
            <person name="Chen G."/>
            <person name="Hawes A."/>
            <person name="Holder M."/>
            <person name="Jhangiani S."/>
            <person name="Johnson A."/>
            <person name="Khan Z."/>
            <person name="Li Z."/>
            <person name="Liu W."/>
            <person name="Liu X."/>
            <person name="Perez L."/>
            <person name="Shen H."/>
            <person name="Wang Q."/>
            <person name="Watt J."/>
            <person name="Xi L."/>
            <person name="Xin Y."/>
            <person name="Zhou J."/>
            <person name="Deng J."/>
            <person name="Jiang H."/>
            <person name="Liu Y."/>
            <person name="Qu J."/>
            <person name="Song X.-Z."/>
            <person name="Zhang L."/>
            <person name="Villasana D."/>
            <person name="Johnson A."/>
            <person name="Liu J."/>
            <person name="Liyanage D."/>
            <person name="Lorensuhewa L."/>
            <person name="Robinson T."/>
            <person name="Song A."/>
            <person name="Song B.-B."/>
            <person name="Dinh H."/>
            <person name="Thornton R."/>
            <person name="Coyle M."/>
            <person name="Francisco L."/>
            <person name="Jackson L."/>
            <person name="Javaid M."/>
            <person name="Korchina V."/>
            <person name="Kovar C."/>
            <person name="Mata R."/>
            <person name="Mathew T."/>
            <person name="Ngo R."/>
            <person name="Nguyen L."/>
            <person name="Nguyen N."/>
            <person name="Okwuonu G."/>
            <person name="Ongeri F."/>
            <person name="Pham C."/>
            <person name="Simmons D."/>
            <person name="Wilczek-Boney K."/>
            <person name="Hale W."/>
            <person name="Jakkamsetti A."/>
            <person name="Pham P."/>
            <person name="Ruth R."/>
            <person name="San Lucas F."/>
            <person name="Warren J."/>
            <person name="Zhang J."/>
            <person name="Zhao Z."/>
            <person name="Zhou C."/>
            <person name="Zhu D."/>
            <person name="Lee S."/>
            <person name="Bess C."/>
            <person name="Blankenburg K."/>
            <person name="Forbes L."/>
            <person name="Fu Q."/>
            <person name="Gubbala S."/>
            <person name="Hirani K."/>
            <person name="Jayaseelan J.C."/>
            <person name="Lara F."/>
            <person name="Munidasa M."/>
            <person name="Palculict T."/>
            <person name="Patil S."/>
            <person name="Pu L.-L."/>
            <person name="Saada N."/>
            <person name="Tang L."/>
            <person name="Weissenberger G."/>
            <person name="Zhu Y."/>
            <person name="Hemphill L."/>
            <person name="Shang Y."/>
            <person name="Youmans B."/>
            <person name="Ayvaz T."/>
            <person name="Ross M."/>
            <person name="Santibanez J."/>
            <person name="Aqrawi P."/>
            <person name="Gross S."/>
            <person name="Joshi V."/>
            <person name="Fowler G."/>
            <person name="Nazareth L."/>
            <person name="Reid J."/>
            <person name="Worley K."/>
            <person name="Petrosino J."/>
            <person name="Highlander S."/>
            <person name="Gibbs R."/>
        </authorList>
    </citation>
    <scope>NUCLEOTIDE SEQUENCE [LARGE SCALE GENOMIC DNA]</scope>
    <source>
        <strain evidence="14 15">DSM 10105</strain>
    </source>
</reference>
<feature type="compositionally biased region" description="Basic and acidic residues" evidence="11">
    <location>
        <begin position="10"/>
        <end position="26"/>
    </location>
</feature>
<evidence type="ECO:0000256" key="10">
    <source>
        <dbReference type="RuleBase" id="RU367007"/>
    </source>
</evidence>
<dbReference type="eggNOG" id="COG4346">
    <property type="taxonomic scope" value="Bacteria"/>
</dbReference>
<evidence type="ECO:0000256" key="7">
    <source>
        <dbReference type="ARBA" id="ARBA00022989"/>
    </source>
</evidence>
<dbReference type="Pfam" id="PF16192">
    <property type="entry name" value="PMT_4TMC"/>
    <property type="match status" value="1"/>
</dbReference>
<name>E6JYI5_PARDN</name>
<dbReference type="EMBL" id="AEON01000001">
    <property type="protein sequence ID" value="EFT83044.1"/>
    <property type="molecule type" value="Genomic_DNA"/>
</dbReference>
<organism evidence="14 15">
    <name type="scientific">Parascardovia denticolens DSM 10105 = JCM 12538</name>
    <dbReference type="NCBI Taxonomy" id="864564"/>
    <lineage>
        <taxon>Bacteria</taxon>
        <taxon>Bacillati</taxon>
        <taxon>Actinomycetota</taxon>
        <taxon>Actinomycetes</taxon>
        <taxon>Bifidobacteriales</taxon>
        <taxon>Bifidobacteriaceae</taxon>
        <taxon>Parascardovia</taxon>
    </lineage>
</organism>
<comment type="function">
    <text evidence="10">Protein O-mannosyltransferase that catalyzes the transfer of a single mannose residue from a polyprenol phospho-mannosyl lipidic donor to the hydroxyl group of selected serine and threonine residues in acceptor proteins.</text>
</comment>
<dbReference type="PANTHER" id="PTHR10050:SF46">
    <property type="entry name" value="PROTEIN O-MANNOSYL-TRANSFERASE 2"/>
    <property type="match status" value="1"/>
</dbReference>
<evidence type="ECO:0000259" key="12">
    <source>
        <dbReference type="Pfam" id="PF02366"/>
    </source>
</evidence>
<feature type="region of interest" description="Disordered" evidence="11">
    <location>
        <begin position="1"/>
        <end position="93"/>
    </location>
</feature>
<comment type="pathway">
    <text evidence="2 10">Protein modification; protein glycosylation.</text>
</comment>
<comment type="subcellular location">
    <subcellularLocation>
        <location evidence="10">Cell membrane</location>
    </subcellularLocation>
    <subcellularLocation>
        <location evidence="1">Endomembrane system</location>
        <topology evidence="1">Multi-pass membrane protein</topology>
    </subcellularLocation>
</comment>
<feature type="transmembrane region" description="Helical" evidence="10">
    <location>
        <begin position="367"/>
        <end position="388"/>
    </location>
</feature>
<keyword evidence="5 10" id="KW-0808">Transferase</keyword>
<dbReference type="RefSeq" id="WP_006290007.1">
    <property type="nucleotide sequence ID" value="NZ_AP012333.1"/>
</dbReference>
<dbReference type="PANTHER" id="PTHR10050">
    <property type="entry name" value="DOLICHYL-PHOSPHATE-MANNOSE--PROTEIN MANNOSYLTRANSFERASE"/>
    <property type="match status" value="1"/>
</dbReference>
<dbReference type="UniPathway" id="UPA00378"/>
<feature type="transmembrane region" description="Helical" evidence="10">
    <location>
        <begin position="259"/>
        <end position="276"/>
    </location>
</feature>
<evidence type="ECO:0000256" key="8">
    <source>
        <dbReference type="ARBA" id="ARBA00023136"/>
    </source>
</evidence>
<dbReference type="GO" id="GO:0004169">
    <property type="term" value="F:dolichyl-phosphate-mannose-protein mannosyltransferase activity"/>
    <property type="evidence" value="ECO:0007669"/>
    <property type="project" value="UniProtKB-UniRule"/>
</dbReference>
<keyword evidence="6 10" id="KW-0812">Transmembrane</keyword>
<feature type="transmembrane region" description="Helical" evidence="10">
    <location>
        <begin position="512"/>
        <end position="529"/>
    </location>
</feature>
<evidence type="ECO:0000256" key="2">
    <source>
        <dbReference type="ARBA" id="ARBA00004922"/>
    </source>
</evidence>
<dbReference type="GO" id="GO:0005886">
    <property type="term" value="C:plasma membrane"/>
    <property type="evidence" value="ECO:0007669"/>
    <property type="project" value="UniProtKB-SubCell"/>
</dbReference>
<dbReference type="GO" id="GO:0012505">
    <property type="term" value="C:endomembrane system"/>
    <property type="evidence" value="ECO:0007669"/>
    <property type="project" value="UniProtKB-SubCell"/>
</dbReference>